<keyword evidence="2" id="KW-1185">Reference proteome</keyword>
<dbReference type="Proteomes" id="UP000235050">
    <property type="component" value="Unassembled WGS sequence"/>
</dbReference>
<gene>
    <name evidence="1" type="ORF">Uis1B_2212</name>
</gene>
<dbReference type="AlphaFoldDB" id="A0A2N5J6W8"/>
<dbReference type="RefSeq" id="WP_101618351.1">
    <property type="nucleotide sequence ID" value="NZ_NMWU01000055.1"/>
</dbReference>
<dbReference type="EMBL" id="NMWU01000055">
    <property type="protein sequence ID" value="PLS29944.1"/>
    <property type="molecule type" value="Genomic_DNA"/>
</dbReference>
<protein>
    <submittedName>
        <fullName evidence="1">Uncharacterized protein</fullName>
    </submittedName>
</protein>
<sequence>MRTWHDIAKEHHVPIQDVMAAARAVEKIEIPHSVIERDENGIGFSTVEYTRCWFVNSDSGAGYGHASDRLGRAYARGDTRWQAVENAIARGFRADRSNW</sequence>
<evidence type="ECO:0000313" key="1">
    <source>
        <dbReference type="EMBL" id="PLS29944.1"/>
    </source>
</evidence>
<organism evidence="1 2">
    <name type="scientific">Bifidobacterium margollesii</name>
    <dbReference type="NCBI Taxonomy" id="2020964"/>
    <lineage>
        <taxon>Bacteria</taxon>
        <taxon>Bacillati</taxon>
        <taxon>Actinomycetota</taxon>
        <taxon>Actinomycetes</taxon>
        <taxon>Bifidobacteriales</taxon>
        <taxon>Bifidobacteriaceae</taxon>
        <taxon>Bifidobacterium</taxon>
    </lineage>
</organism>
<dbReference type="OrthoDB" id="3240177at2"/>
<comment type="caution">
    <text evidence="1">The sequence shown here is derived from an EMBL/GenBank/DDBJ whole genome shotgun (WGS) entry which is preliminary data.</text>
</comment>
<reference evidence="1 2" key="1">
    <citation type="submission" date="2017-07" db="EMBL/GenBank/DDBJ databases">
        <title>Bifidobacterium novel species.</title>
        <authorList>
            <person name="Lugli G.A."/>
            <person name="Milani C."/>
            <person name="Duranti S."/>
            <person name="Mangifesta M."/>
        </authorList>
    </citation>
    <scope>NUCLEOTIDE SEQUENCE [LARGE SCALE GENOMIC DNA]</scope>
    <source>
        <strain evidence="2">Uis1B</strain>
    </source>
</reference>
<evidence type="ECO:0000313" key="2">
    <source>
        <dbReference type="Proteomes" id="UP000235050"/>
    </source>
</evidence>
<name>A0A2N5J6W8_9BIFI</name>
<proteinExistence type="predicted"/>
<accession>A0A2N5J6W8</accession>